<proteinExistence type="predicted"/>
<reference evidence="1" key="1">
    <citation type="submission" date="2021-02" db="EMBL/GenBank/DDBJ databases">
        <authorList>
            <person name="Dougan E. K."/>
            <person name="Rhodes N."/>
            <person name="Thang M."/>
            <person name="Chan C."/>
        </authorList>
    </citation>
    <scope>NUCLEOTIDE SEQUENCE</scope>
</reference>
<accession>A0A812RW04</accession>
<feature type="non-terminal residue" evidence="1">
    <location>
        <position position="1"/>
    </location>
</feature>
<dbReference type="Proteomes" id="UP000601435">
    <property type="component" value="Unassembled WGS sequence"/>
</dbReference>
<protein>
    <submittedName>
        <fullName evidence="1">Uncharacterized protein</fullName>
    </submittedName>
</protein>
<dbReference type="EMBL" id="CAJNJA010020074">
    <property type="protein sequence ID" value="CAE7454987.1"/>
    <property type="molecule type" value="Genomic_DNA"/>
</dbReference>
<sequence length="128" mass="13769">VHTPTQGLRALKEAIAKLTGALKSEDVQVELSTAGSVAVTQPERPQGEVCCLFWIPAGDAMDELRQRVEQLDAKAFTQQFAANMLDVGLDVDASHLNVLEPFQASTASDPETGASLVRGSFKFAVRQQ</sequence>
<evidence type="ECO:0000313" key="2">
    <source>
        <dbReference type="Proteomes" id="UP000601435"/>
    </source>
</evidence>
<gene>
    <name evidence="1" type="ORF">SNEC2469_LOCUS12643</name>
</gene>
<dbReference type="AlphaFoldDB" id="A0A812RW04"/>
<comment type="caution">
    <text evidence="1">The sequence shown here is derived from an EMBL/GenBank/DDBJ whole genome shotgun (WGS) entry which is preliminary data.</text>
</comment>
<feature type="non-terminal residue" evidence="1">
    <location>
        <position position="128"/>
    </location>
</feature>
<evidence type="ECO:0000313" key="1">
    <source>
        <dbReference type="EMBL" id="CAE7454987.1"/>
    </source>
</evidence>
<dbReference type="OrthoDB" id="10301744at2759"/>
<keyword evidence="2" id="KW-1185">Reference proteome</keyword>
<organism evidence="1 2">
    <name type="scientific">Symbiodinium necroappetens</name>
    <dbReference type="NCBI Taxonomy" id="1628268"/>
    <lineage>
        <taxon>Eukaryota</taxon>
        <taxon>Sar</taxon>
        <taxon>Alveolata</taxon>
        <taxon>Dinophyceae</taxon>
        <taxon>Suessiales</taxon>
        <taxon>Symbiodiniaceae</taxon>
        <taxon>Symbiodinium</taxon>
    </lineage>
</organism>
<name>A0A812RW04_9DINO</name>